<organism evidence="3 4">
    <name type="scientific">Petropleomorpha daqingensis</name>
    <dbReference type="NCBI Taxonomy" id="2026353"/>
    <lineage>
        <taxon>Bacteria</taxon>
        <taxon>Bacillati</taxon>
        <taxon>Actinomycetota</taxon>
        <taxon>Actinomycetes</taxon>
        <taxon>Geodermatophilales</taxon>
        <taxon>Geodermatophilaceae</taxon>
        <taxon>Petropleomorpha</taxon>
    </lineage>
</organism>
<dbReference type="Proteomes" id="UP000541969">
    <property type="component" value="Unassembled WGS sequence"/>
</dbReference>
<feature type="transmembrane region" description="Helical" evidence="2">
    <location>
        <begin position="46"/>
        <end position="64"/>
    </location>
</feature>
<feature type="transmembrane region" description="Helical" evidence="2">
    <location>
        <begin position="7"/>
        <end position="26"/>
    </location>
</feature>
<protein>
    <submittedName>
        <fullName evidence="3">Uncharacterized protein</fullName>
    </submittedName>
</protein>
<evidence type="ECO:0000256" key="1">
    <source>
        <dbReference type="SAM" id="MobiDB-lite"/>
    </source>
</evidence>
<name>A0A853CGL0_9ACTN</name>
<feature type="transmembrane region" description="Helical" evidence="2">
    <location>
        <begin position="76"/>
        <end position="97"/>
    </location>
</feature>
<dbReference type="EMBL" id="JACBZT010000001">
    <property type="protein sequence ID" value="NYJ06587.1"/>
    <property type="molecule type" value="Genomic_DNA"/>
</dbReference>
<evidence type="ECO:0000256" key="2">
    <source>
        <dbReference type="SAM" id="Phobius"/>
    </source>
</evidence>
<keyword evidence="2" id="KW-0472">Membrane</keyword>
<keyword evidence="2" id="KW-1133">Transmembrane helix</keyword>
<keyword evidence="4" id="KW-1185">Reference proteome</keyword>
<dbReference type="AlphaFoldDB" id="A0A853CGL0"/>
<keyword evidence="2" id="KW-0812">Transmembrane</keyword>
<accession>A0A853CGL0</accession>
<sequence length="301" mass="34540">MKASSDYWAAMTQVLPVVALAIVLEIRLVVSRWNEGFPRWLRALQSTLWAGILAVLAFGETNALRALRGDKVASWWPAACEIAVGCGMGILIISPALEILVRANAEIVARLVAAHPLVRLKSWRLHLQANRYMRLTERELRHHEFKLYYNMWRLTQMEKWQEEAASLAVQGLDQVAESERGRVRRIINELPGLRAELASIRDDVQGSILDLRERFKAFHARKAETLSKRQRWREDWRSFNAKEREELNKLLRAFDVSEMTSGEAITRRLERAGSDMNETPVLGNEQSPSDPHQTASHEARR</sequence>
<evidence type="ECO:0000313" key="3">
    <source>
        <dbReference type="EMBL" id="NYJ06587.1"/>
    </source>
</evidence>
<feature type="compositionally biased region" description="Polar residues" evidence="1">
    <location>
        <begin position="284"/>
        <end position="294"/>
    </location>
</feature>
<comment type="caution">
    <text evidence="3">The sequence shown here is derived from an EMBL/GenBank/DDBJ whole genome shotgun (WGS) entry which is preliminary data.</text>
</comment>
<proteinExistence type="predicted"/>
<gene>
    <name evidence="3" type="ORF">GGQ55_002865</name>
</gene>
<evidence type="ECO:0000313" key="4">
    <source>
        <dbReference type="Proteomes" id="UP000541969"/>
    </source>
</evidence>
<dbReference type="RefSeq" id="WP_179717804.1">
    <property type="nucleotide sequence ID" value="NZ_JACBZT010000001.1"/>
</dbReference>
<reference evidence="3 4" key="1">
    <citation type="submission" date="2020-07" db="EMBL/GenBank/DDBJ databases">
        <title>Sequencing the genomes of 1000 actinobacteria strains.</title>
        <authorList>
            <person name="Klenk H.-P."/>
        </authorList>
    </citation>
    <scope>NUCLEOTIDE SEQUENCE [LARGE SCALE GENOMIC DNA]</scope>
    <source>
        <strain evidence="3 4">DSM 104001</strain>
    </source>
</reference>
<feature type="region of interest" description="Disordered" evidence="1">
    <location>
        <begin position="268"/>
        <end position="301"/>
    </location>
</feature>